<evidence type="ECO:0000256" key="2">
    <source>
        <dbReference type="ARBA" id="ARBA00012393"/>
    </source>
</evidence>
<proteinExistence type="predicted"/>
<evidence type="ECO:0000256" key="4">
    <source>
        <dbReference type="ARBA" id="ARBA00022643"/>
    </source>
</evidence>
<accession>A0A368F3K9</accession>
<evidence type="ECO:0000256" key="7">
    <source>
        <dbReference type="ARBA" id="ARBA00022741"/>
    </source>
</evidence>
<evidence type="ECO:0000256" key="8">
    <source>
        <dbReference type="ARBA" id="ARBA00022827"/>
    </source>
</evidence>
<name>A0A368F3K9_ANCCA</name>
<dbReference type="PANTHER" id="PTHR23293:SF9">
    <property type="entry name" value="FAD SYNTHASE"/>
    <property type="match status" value="1"/>
</dbReference>
<gene>
    <name evidence="14" type="ORF">ANCCAN_28696</name>
</gene>
<keyword evidence="9" id="KW-0067">ATP-binding</keyword>
<evidence type="ECO:0000256" key="5">
    <source>
        <dbReference type="ARBA" id="ARBA00022679"/>
    </source>
</evidence>
<dbReference type="Pfam" id="PF01507">
    <property type="entry name" value="PAPS_reduct"/>
    <property type="match status" value="1"/>
</dbReference>
<keyword evidence="3" id="KW-0285">Flavoprotein</keyword>
<dbReference type="OrthoDB" id="270728at2759"/>
<dbReference type="GO" id="GO:0003919">
    <property type="term" value="F:FMN adenylyltransferase activity"/>
    <property type="evidence" value="ECO:0007669"/>
    <property type="project" value="UniProtKB-EC"/>
</dbReference>
<evidence type="ECO:0000256" key="3">
    <source>
        <dbReference type="ARBA" id="ARBA00022630"/>
    </source>
</evidence>
<evidence type="ECO:0000256" key="10">
    <source>
        <dbReference type="ARBA" id="ARBA00031145"/>
    </source>
</evidence>
<dbReference type="GO" id="GO:0005524">
    <property type="term" value="F:ATP binding"/>
    <property type="evidence" value="ECO:0007669"/>
    <property type="project" value="UniProtKB-KW"/>
</dbReference>
<keyword evidence="5" id="KW-0808">Transferase</keyword>
<dbReference type="Gene3D" id="3.40.50.620">
    <property type="entry name" value="HUPs"/>
    <property type="match status" value="1"/>
</dbReference>
<dbReference type="Proteomes" id="UP000252519">
    <property type="component" value="Unassembled WGS sequence"/>
</dbReference>
<keyword evidence="6" id="KW-0548">Nucleotidyltransferase</keyword>
<evidence type="ECO:0000256" key="6">
    <source>
        <dbReference type="ARBA" id="ARBA00022695"/>
    </source>
</evidence>
<keyword evidence="8" id="KW-0274">FAD</keyword>
<keyword evidence="4" id="KW-0288">FMN</keyword>
<protein>
    <recommendedName>
        <fullName evidence="2">FAD synthase</fullName>
        <ecNumber evidence="2">2.7.7.2</ecNumber>
    </recommendedName>
    <alternativeName>
        <fullName evidence="10">FAD pyrophosphorylase</fullName>
    </alternativeName>
    <alternativeName>
        <fullName evidence="11">FMN adenylyltransferase</fullName>
    </alternativeName>
</protein>
<comment type="caution">
    <text evidence="14">The sequence shown here is derived from an EMBL/GenBank/DDBJ whole genome shotgun (WGS) entry which is preliminary data.</text>
</comment>
<keyword evidence="15" id="KW-1185">Reference proteome</keyword>
<dbReference type="EMBL" id="JOJR01011195">
    <property type="protein sequence ID" value="RCN25590.1"/>
    <property type="molecule type" value="Genomic_DNA"/>
</dbReference>
<evidence type="ECO:0000256" key="1">
    <source>
        <dbReference type="ARBA" id="ARBA00004726"/>
    </source>
</evidence>
<dbReference type="InterPro" id="IPR014729">
    <property type="entry name" value="Rossmann-like_a/b/a_fold"/>
</dbReference>
<dbReference type="EC" id="2.7.7.2" evidence="2"/>
<evidence type="ECO:0000313" key="15">
    <source>
        <dbReference type="Proteomes" id="UP000252519"/>
    </source>
</evidence>
<sequence length="129" mass="14576">LYEWKCGNTIRKFRNICCRYNIVVTEYPGPLKTGLALLKDEQPNIVAVFMGSRATDPRGKYMKDVWATLRGLCIPYCSLYDMGYTSLGGRSTTVRNPLLKCVGKDGTVRYMPAFTLEDGDMERNGRSCI</sequence>
<evidence type="ECO:0000256" key="9">
    <source>
        <dbReference type="ARBA" id="ARBA00022840"/>
    </source>
</evidence>
<dbReference type="AlphaFoldDB" id="A0A368F3K9"/>
<feature type="non-terminal residue" evidence="14">
    <location>
        <position position="1"/>
    </location>
</feature>
<evidence type="ECO:0000259" key="13">
    <source>
        <dbReference type="Pfam" id="PF01507"/>
    </source>
</evidence>
<feature type="domain" description="Phosphoadenosine phosphosulphate reductase" evidence="13">
    <location>
        <begin position="63"/>
        <end position="93"/>
    </location>
</feature>
<keyword evidence="7" id="KW-0547">Nucleotide-binding</keyword>
<dbReference type="PANTHER" id="PTHR23293">
    <property type="entry name" value="FAD SYNTHETASE-RELATED FMN ADENYLYLTRANSFERASE"/>
    <property type="match status" value="1"/>
</dbReference>
<organism evidence="14 15">
    <name type="scientific">Ancylostoma caninum</name>
    <name type="common">Dog hookworm</name>
    <dbReference type="NCBI Taxonomy" id="29170"/>
    <lineage>
        <taxon>Eukaryota</taxon>
        <taxon>Metazoa</taxon>
        <taxon>Ecdysozoa</taxon>
        <taxon>Nematoda</taxon>
        <taxon>Chromadorea</taxon>
        <taxon>Rhabditida</taxon>
        <taxon>Rhabditina</taxon>
        <taxon>Rhabditomorpha</taxon>
        <taxon>Strongyloidea</taxon>
        <taxon>Ancylostomatidae</taxon>
        <taxon>Ancylostomatinae</taxon>
        <taxon>Ancylostoma</taxon>
    </lineage>
</organism>
<dbReference type="InterPro" id="IPR002500">
    <property type="entry name" value="PAPS_reduct_dom"/>
</dbReference>
<dbReference type="GO" id="GO:0006747">
    <property type="term" value="P:FAD biosynthetic process"/>
    <property type="evidence" value="ECO:0007669"/>
    <property type="project" value="TreeGrafter"/>
</dbReference>
<comment type="pathway">
    <text evidence="1">Cofactor biosynthesis; FAD biosynthesis; FAD from FMN: step 1/1.</text>
</comment>
<evidence type="ECO:0000256" key="11">
    <source>
        <dbReference type="ARBA" id="ARBA00031871"/>
    </source>
</evidence>
<dbReference type="STRING" id="29170.A0A368F3K9"/>
<evidence type="ECO:0000313" key="14">
    <source>
        <dbReference type="EMBL" id="RCN25590.1"/>
    </source>
</evidence>
<comment type="catalytic activity">
    <reaction evidence="12">
        <text>FMN + ATP + H(+) = FAD + diphosphate</text>
        <dbReference type="Rhea" id="RHEA:17237"/>
        <dbReference type="ChEBI" id="CHEBI:15378"/>
        <dbReference type="ChEBI" id="CHEBI:30616"/>
        <dbReference type="ChEBI" id="CHEBI:33019"/>
        <dbReference type="ChEBI" id="CHEBI:57692"/>
        <dbReference type="ChEBI" id="CHEBI:58210"/>
        <dbReference type="EC" id="2.7.7.2"/>
    </reaction>
</comment>
<evidence type="ECO:0000256" key="12">
    <source>
        <dbReference type="ARBA" id="ARBA00049494"/>
    </source>
</evidence>
<reference evidence="14 15" key="1">
    <citation type="submission" date="2014-10" db="EMBL/GenBank/DDBJ databases">
        <title>Draft genome of the hookworm Ancylostoma caninum.</title>
        <authorList>
            <person name="Mitreva M."/>
        </authorList>
    </citation>
    <scope>NUCLEOTIDE SEQUENCE [LARGE SCALE GENOMIC DNA]</scope>
    <source>
        <strain evidence="14 15">Baltimore</strain>
    </source>
</reference>